<dbReference type="InterPro" id="IPR036866">
    <property type="entry name" value="RibonucZ/Hydroxyglut_hydro"/>
</dbReference>
<dbReference type="OrthoDB" id="3481168at2759"/>
<feature type="chain" id="PRO_5040149754" description="Metallo-beta-lactamase domain-containing protein" evidence="1">
    <location>
        <begin position="20"/>
        <end position="519"/>
    </location>
</feature>
<comment type="caution">
    <text evidence="2">The sequence shown here is derived from an EMBL/GenBank/DDBJ whole genome shotgun (WGS) entry which is preliminary data.</text>
</comment>
<dbReference type="SUPFAM" id="SSF56281">
    <property type="entry name" value="Metallo-hydrolase/oxidoreductase"/>
    <property type="match status" value="1"/>
</dbReference>
<accession>A0A9P9JFZ5</accession>
<evidence type="ECO:0000256" key="1">
    <source>
        <dbReference type="SAM" id="SignalP"/>
    </source>
</evidence>
<keyword evidence="1" id="KW-0732">Signal</keyword>
<evidence type="ECO:0000313" key="3">
    <source>
        <dbReference type="Proteomes" id="UP000738349"/>
    </source>
</evidence>
<proteinExistence type="predicted"/>
<feature type="signal peptide" evidence="1">
    <location>
        <begin position="1"/>
        <end position="19"/>
    </location>
</feature>
<dbReference type="Proteomes" id="UP000738349">
    <property type="component" value="Unassembled WGS sequence"/>
</dbReference>
<keyword evidence="3" id="KW-1185">Reference proteome</keyword>
<name>A0A9P9JFZ5_9HYPO</name>
<sequence>MVSVKFIHLTLLSAALATAIPLTETSCSVESILDSALEALGGESVLNDLQGVTYHSPNTYRSRSLMQSYEMTRADTAIAISGHQNISFSFKSDELQQRIDRQFVPSDYWIWSSPTLSPFNFSLVVQSGDDGFACYVNGNNQIWLPSDLASGYTDFHDSHLELTVIFDPSTNLPYIVRTFEDHPIHGASTFDLYLTDYKTVEGLKFPHQIQSVYNSTSRNLDAVLEDFTIEKTTVNPKFPSGFFDGIPEDESMFPKAAPHKVEGFSHARITEFSSNMLWSGLKNTTAEDLNSTQPIPGLPSVHWLILEGDDVGVKQMIIEFETEVIVCDAAPQHSLSVIQWIADNLNKPITHLWPTHHHRDHSGGAKDFVEVGAKLIVPEMAVQYWSSIPNATFVTFNDTHPYVHSDENTQAWFMWEPQGFHASDLSYSFVTTKCPSNDSPVAVFEADVWQAGVSPALSDQAQMRQWLDQVMNDGLTKDAIVLPTHGQVTPLLELINITGYPYPQLSTLDWRTGAAKCDS</sequence>
<protein>
    <recommendedName>
        <fullName evidence="4">Metallo-beta-lactamase domain-containing protein</fullName>
    </recommendedName>
</protein>
<gene>
    <name evidence="2" type="ORF">EDB81DRAFT_839002</name>
</gene>
<organism evidence="2 3">
    <name type="scientific">Dactylonectria macrodidyma</name>
    <dbReference type="NCBI Taxonomy" id="307937"/>
    <lineage>
        <taxon>Eukaryota</taxon>
        <taxon>Fungi</taxon>
        <taxon>Dikarya</taxon>
        <taxon>Ascomycota</taxon>
        <taxon>Pezizomycotina</taxon>
        <taxon>Sordariomycetes</taxon>
        <taxon>Hypocreomycetidae</taxon>
        <taxon>Hypocreales</taxon>
        <taxon>Nectriaceae</taxon>
        <taxon>Dactylonectria</taxon>
    </lineage>
</organism>
<dbReference type="Gene3D" id="3.60.15.10">
    <property type="entry name" value="Ribonuclease Z/Hydroxyacylglutathione hydrolase-like"/>
    <property type="match status" value="1"/>
</dbReference>
<evidence type="ECO:0008006" key="4">
    <source>
        <dbReference type="Google" id="ProtNLM"/>
    </source>
</evidence>
<dbReference type="EMBL" id="JAGMUV010000003">
    <property type="protein sequence ID" value="KAH7166477.1"/>
    <property type="molecule type" value="Genomic_DNA"/>
</dbReference>
<evidence type="ECO:0000313" key="2">
    <source>
        <dbReference type="EMBL" id="KAH7166477.1"/>
    </source>
</evidence>
<reference evidence="2" key="1">
    <citation type="journal article" date="2021" name="Nat. Commun.">
        <title>Genetic determinants of endophytism in the Arabidopsis root mycobiome.</title>
        <authorList>
            <person name="Mesny F."/>
            <person name="Miyauchi S."/>
            <person name="Thiergart T."/>
            <person name="Pickel B."/>
            <person name="Atanasova L."/>
            <person name="Karlsson M."/>
            <person name="Huettel B."/>
            <person name="Barry K.W."/>
            <person name="Haridas S."/>
            <person name="Chen C."/>
            <person name="Bauer D."/>
            <person name="Andreopoulos W."/>
            <person name="Pangilinan J."/>
            <person name="LaButti K."/>
            <person name="Riley R."/>
            <person name="Lipzen A."/>
            <person name="Clum A."/>
            <person name="Drula E."/>
            <person name="Henrissat B."/>
            <person name="Kohler A."/>
            <person name="Grigoriev I.V."/>
            <person name="Martin F.M."/>
            <person name="Hacquard S."/>
        </authorList>
    </citation>
    <scope>NUCLEOTIDE SEQUENCE</scope>
    <source>
        <strain evidence="2">MPI-CAGE-AT-0147</strain>
    </source>
</reference>
<dbReference type="AlphaFoldDB" id="A0A9P9JFZ5"/>